<accession>A0ACC3CXU1</accession>
<gene>
    <name evidence="1" type="ORF">LTS18_012064</name>
</gene>
<proteinExistence type="predicted"/>
<name>A0ACC3CXU1_9PEZI</name>
<keyword evidence="2" id="KW-1185">Reference proteome</keyword>
<protein>
    <submittedName>
        <fullName evidence="1">Uncharacterized protein</fullName>
    </submittedName>
</protein>
<dbReference type="Proteomes" id="UP001186974">
    <property type="component" value="Unassembled WGS sequence"/>
</dbReference>
<dbReference type="EMBL" id="JAWDJW010009890">
    <property type="protein sequence ID" value="KAK3053981.1"/>
    <property type="molecule type" value="Genomic_DNA"/>
</dbReference>
<comment type="caution">
    <text evidence="1">The sequence shown here is derived from an EMBL/GenBank/DDBJ whole genome shotgun (WGS) entry which is preliminary data.</text>
</comment>
<evidence type="ECO:0000313" key="2">
    <source>
        <dbReference type="Proteomes" id="UP001186974"/>
    </source>
</evidence>
<feature type="non-terminal residue" evidence="1">
    <location>
        <position position="1"/>
    </location>
</feature>
<evidence type="ECO:0000313" key="1">
    <source>
        <dbReference type="EMBL" id="KAK3053981.1"/>
    </source>
</evidence>
<sequence>TLIANQNRPAGGVNAAASSSGANASATAAFDEGTGGALTGQGDDQPEETAFGFPVVRFNGNNGPE</sequence>
<reference evidence="1" key="1">
    <citation type="submission" date="2024-09" db="EMBL/GenBank/DDBJ databases">
        <title>Black Yeasts Isolated from many extreme environments.</title>
        <authorList>
            <person name="Coleine C."/>
            <person name="Stajich J.E."/>
            <person name="Selbmann L."/>
        </authorList>
    </citation>
    <scope>NUCLEOTIDE SEQUENCE</scope>
    <source>
        <strain evidence="1">CCFEE 5737</strain>
    </source>
</reference>
<organism evidence="1 2">
    <name type="scientific">Coniosporium uncinatum</name>
    <dbReference type="NCBI Taxonomy" id="93489"/>
    <lineage>
        <taxon>Eukaryota</taxon>
        <taxon>Fungi</taxon>
        <taxon>Dikarya</taxon>
        <taxon>Ascomycota</taxon>
        <taxon>Pezizomycotina</taxon>
        <taxon>Dothideomycetes</taxon>
        <taxon>Dothideomycetes incertae sedis</taxon>
        <taxon>Coniosporium</taxon>
    </lineage>
</organism>